<dbReference type="SMART" id="SM00245">
    <property type="entry name" value="TSPc"/>
    <property type="match status" value="1"/>
</dbReference>
<dbReference type="InterPro" id="IPR029045">
    <property type="entry name" value="ClpP/crotonase-like_dom_sf"/>
</dbReference>
<evidence type="ECO:0000256" key="3">
    <source>
        <dbReference type="ARBA" id="ARBA00022801"/>
    </source>
</evidence>
<dbReference type="InterPro" id="IPR005151">
    <property type="entry name" value="Tail-specific_protease"/>
</dbReference>
<evidence type="ECO:0000313" key="8">
    <source>
        <dbReference type="Proteomes" id="UP000824162"/>
    </source>
</evidence>
<dbReference type="PANTHER" id="PTHR32060:SF30">
    <property type="entry name" value="CARBOXY-TERMINAL PROCESSING PROTEASE CTPA"/>
    <property type="match status" value="1"/>
</dbReference>
<dbReference type="NCBIfam" id="TIGR00225">
    <property type="entry name" value="prc"/>
    <property type="match status" value="1"/>
</dbReference>
<comment type="caution">
    <text evidence="7">The sequence shown here is derived from an EMBL/GenBank/DDBJ whole genome shotgun (WGS) entry which is preliminary data.</text>
</comment>
<evidence type="ECO:0000256" key="5">
    <source>
        <dbReference type="RuleBase" id="RU004404"/>
    </source>
</evidence>
<dbReference type="Proteomes" id="UP000824162">
    <property type="component" value="Unassembled WGS sequence"/>
</dbReference>
<keyword evidence="3 5" id="KW-0378">Hydrolase</keyword>
<dbReference type="EMBL" id="DXIJ01000081">
    <property type="protein sequence ID" value="HIV85961.1"/>
    <property type="molecule type" value="Genomic_DNA"/>
</dbReference>
<keyword evidence="4 5" id="KW-0720">Serine protease</keyword>
<reference evidence="7" key="2">
    <citation type="submission" date="2021-04" db="EMBL/GenBank/DDBJ databases">
        <authorList>
            <person name="Gilroy R."/>
        </authorList>
    </citation>
    <scope>NUCLEOTIDE SEQUENCE</scope>
    <source>
        <strain evidence="7">5790</strain>
    </source>
</reference>
<evidence type="ECO:0000256" key="1">
    <source>
        <dbReference type="ARBA" id="ARBA00009179"/>
    </source>
</evidence>
<organism evidence="7 8">
    <name type="scientific">Candidatus Monoglobus merdigallinarum</name>
    <dbReference type="NCBI Taxonomy" id="2838698"/>
    <lineage>
        <taxon>Bacteria</taxon>
        <taxon>Bacillati</taxon>
        <taxon>Bacillota</taxon>
        <taxon>Clostridia</taxon>
        <taxon>Monoglobales</taxon>
        <taxon>Monoglobaceae</taxon>
        <taxon>Monoglobus</taxon>
    </lineage>
</organism>
<gene>
    <name evidence="7" type="ORF">H9900_04035</name>
</gene>
<dbReference type="PANTHER" id="PTHR32060">
    <property type="entry name" value="TAIL-SPECIFIC PROTEASE"/>
    <property type="match status" value="1"/>
</dbReference>
<dbReference type="GO" id="GO:0030288">
    <property type="term" value="C:outer membrane-bounded periplasmic space"/>
    <property type="evidence" value="ECO:0007669"/>
    <property type="project" value="TreeGrafter"/>
</dbReference>
<dbReference type="CDD" id="cd07560">
    <property type="entry name" value="Peptidase_S41_CPP"/>
    <property type="match status" value="1"/>
</dbReference>
<proteinExistence type="inferred from homology"/>
<dbReference type="SMART" id="SM00228">
    <property type="entry name" value="PDZ"/>
    <property type="match status" value="1"/>
</dbReference>
<dbReference type="InterPro" id="IPR004447">
    <property type="entry name" value="Peptidase_S41A"/>
</dbReference>
<dbReference type="InterPro" id="IPR041489">
    <property type="entry name" value="PDZ_6"/>
</dbReference>
<dbReference type="Gene3D" id="2.30.42.10">
    <property type="match status" value="1"/>
</dbReference>
<dbReference type="SUPFAM" id="SSF52096">
    <property type="entry name" value="ClpP/crotonase"/>
    <property type="match status" value="1"/>
</dbReference>
<dbReference type="Pfam" id="PF22694">
    <property type="entry name" value="CtpB_N-like"/>
    <property type="match status" value="1"/>
</dbReference>
<evidence type="ECO:0000313" key="7">
    <source>
        <dbReference type="EMBL" id="HIV85961.1"/>
    </source>
</evidence>
<reference evidence="7" key="1">
    <citation type="journal article" date="2021" name="PeerJ">
        <title>Extensive microbial diversity within the chicken gut microbiome revealed by metagenomics and culture.</title>
        <authorList>
            <person name="Gilroy R."/>
            <person name="Ravi A."/>
            <person name="Getino M."/>
            <person name="Pursley I."/>
            <person name="Horton D.L."/>
            <person name="Alikhan N.F."/>
            <person name="Baker D."/>
            <person name="Gharbi K."/>
            <person name="Hall N."/>
            <person name="Watson M."/>
            <person name="Adriaenssens E.M."/>
            <person name="Foster-Nyarko E."/>
            <person name="Jarju S."/>
            <person name="Secka A."/>
            <person name="Antonio M."/>
            <person name="Oren A."/>
            <person name="Chaudhuri R.R."/>
            <person name="La Ragione R."/>
            <person name="Hildebrand F."/>
            <person name="Pallen M.J."/>
        </authorList>
    </citation>
    <scope>NUCLEOTIDE SEQUENCE</scope>
    <source>
        <strain evidence="7">5790</strain>
    </source>
</reference>
<dbReference type="Gene3D" id="3.30.750.44">
    <property type="match status" value="1"/>
</dbReference>
<evidence type="ECO:0000256" key="4">
    <source>
        <dbReference type="ARBA" id="ARBA00022825"/>
    </source>
</evidence>
<accession>A0A9D1PRX7</accession>
<dbReference type="SUPFAM" id="SSF50156">
    <property type="entry name" value="PDZ domain-like"/>
    <property type="match status" value="1"/>
</dbReference>
<dbReference type="PROSITE" id="PS50106">
    <property type="entry name" value="PDZ"/>
    <property type="match status" value="1"/>
</dbReference>
<comment type="similarity">
    <text evidence="1 5">Belongs to the peptidase S41A family.</text>
</comment>
<dbReference type="FunFam" id="2.30.42.10:FF:000063">
    <property type="entry name" value="Peptidase, S41 family"/>
    <property type="match status" value="1"/>
</dbReference>
<evidence type="ECO:0000259" key="6">
    <source>
        <dbReference type="PROSITE" id="PS50106"/>
    </source>
</evidence>
<feature type="domain" description="PDZ" evidence="6">
    <location>
        <begin position="69"/>
        <end position="139"/>
    </location>
</feature>
<dbReference type="Pfam" id="PF03572">
    <property type="entry name" value="Peptidase_S41"/>
    <property type="match status" value="1"/>
</dbReference>
<dbReference type="InterPro" id="IPR055210">
    <property type="entry name" value="CtpA/B_N"/>
</dbReference>
<evidence type="ECO:0000256" key="2">
    <source>
        <dbReference type="ARBA" id="ARBA00022670"/>
    </source>
</evidence>
<dbReference type="GO" id="GO:0007165">
    <property type="term" value="P:signal transduction"/>
    <property type="evidence" value="ECO:0007669"/>
    <property type="project" value="TreeGrafter"/>
</dbReference>
<dbReference type="InterPro" id="IPR036034">
    <property type="entry name" value="PDZ_sf"/>
</dbReference>
<dbReference type="Pfam" id="PF17820">
    <property type="entry name" value="PDZ_6"/>
    <property type="match status" value="1"/>
</dbReference>
<dbReference type="GO" id="GO:0008236">
    <property type="term" value="F:serine-type peptidase activity"/>
    <property type="evidence" value="ECO:0007669"/>
    <property type="project" value="UniProtKB-KW"/>
</dbReference>
<name>A0A9D1PRX7_9FIRM</name>
<dbReference type="AlphaFoldDB" id="A0A9D1PRX7"/>
<keyword evidence="2 5" id="KW-0645">Protease</keyword>
<dbReference type="InterPro" id="IPR001478">
    <property type="entry name" value="PDZ"/>
</dbReference>
<dbReference type="CDD" id="cd06782">
    <property type="entry name" value="cpPDZ_CPP-like"/>
    <property type="match status" value="1"/>
</dbReference>
<dbReference type="GO" id="GO:0006508">
    <property type="term" value="P:proteolysis"/>
    <property type="evidence" value="ECO:0007669"/>
    <property type="project" value="UniProtKB-KW"/>
</dbReference>
<dbReference type="Gene3D" id="3.90.226.10">
    <property type="entry name" value="2-enoyl-CoA Hydratase, Chain A, domain 1"/>
    <property type="match status" value="1"/>
</dbReference>
<protein>
    <submittedName>
        <fullName evidence="7">PDZ domain-containing protein</fullName>
    </submittedName>
</protein>
<dbReference type="GO" id="GO:0004175">
    <property type="term" value="F:endopeptidase activity"/>
    <property type="evidence" value="ECO:0007669"/>
    <property type="project" value="TreeGrafter"/>
</dbReference>
<sequence length="373" mass="40392">MTAVLTIGAVNPFGFYGFGDFLEFSVVSRLIKNMYYDDVSSEDYVNGAISGFAHGTGDPYTNYIYGEAAQEYMDDVSGSFDGIGVYIENNTDDNTITVVSAISGTPAEEAGLVSGDKILEVAGESYTGEQINEAVRRMKGETGTTVDISVLKAESGEIVDLTLERRHIDVQTVESKLIEGTNIGYISISQFTETTGDDFEENLTKVIGEGAKSIVLDLRNNPGGYVTAAVEVASKFVDRGSTIVYTLDKNNEKEEYKSEGSQYNLPIVVLINQGSASASEIVAGALRDYDLAYIIGEQSYGKGIVQSVFSIGENIISVTIARYYTPNGDCIHDIGIAPDESIEMELSKYSMLDRLTLEQDEQLAAAVNYLNSN</sequence>